<accession>A0A841L1F8</accession>
<name>A0A841L1F8_9FIRM</name>
<dbReference type="InterPro" id="IPR000866">
    <property type="entry name" value="AhpC/TSA"/>
</dbReference>
<evidence type="ECO:0000259" key="1">
    <source>
        <dbReference type="Pfam" id="PF00578"/>
    </source>
</evidence>
<evidence type="ECO:0000313" key="2">
    <source>
        <dbReference type="EMBL" id="MBB6218448.1"/>
    </source>
</evidence>
<dbReference type="AlphaFoldDB" id="A0A841L1F8"/>
<protein>
    <submittedName>
        <fullName evidence="2">Peroxiredoxin</fullName>
    </submittedName>
</protein>
<dbReference type="EMBL" id="JACHEN010000039">
    <property type="protein sequence ID" value="MBB6218448.1"/>
    <property type="molecule type" value="Genomic_DNA"/>
</dbReference>
<keyword evidence="3" id="KW-1185">Reference proteome</keyword>
<dbReference type="Gene3D" id="3.40.30.10">
    <property type="entry name" value="Glutaredoxin"/>
    <property type="match status" value="1"/>
</dbReference>
<dbReference type="SUPFAM" id="SSF52833">
    <property type="entry name" value="Thioredoxin-like"/>
    <property type="match status" value="1"/>
</dbReference>
<dbReference type="GO" id="GO:0016209">
    <property type="term" value="F:antioxidant activity"/>
    <property type="evidence" value="ECO:0007669"/>
    <property type="project" value="InterPro"/>
</dbReference>
<organism evidence="2 3">
    <name type="scientific">Anaerosolibacter carboniphilus</name>
    <dbReference type="NCBI Taxonomy" id="1417629"/>
    <lineage>
        <taxon>Bacteria</taxon>
        <taxon>Bacillati</taxon>
        <taxon>Bacillota</taxon>
        <taxon>Clostridia</taxon>
        <taxon>Peptostreptococcales</taxon>
        <taxon>Thermotaleaceae</taxon>
        <taxon>Anaerosolibacter</taxon>
    </lineage>
</organism>
<feature type="domain" description="Alkyl hydroperoxide reductase subunit C/ Thiol specific antioxidant" evidence="1">
    <location>
        <begin position="4"/>
        <end position="42"/>
    </location>
</feature>
<dbReference type="Pfam" id="PF00578">
    <property type="entry name" value="AhpC-TSA"/>
    <property type="match status" value="1"/>
</dbReference>
<comment type="caution">
    <text evidence="2">The sequence shown here is derived from an EMBL/GenBank/DDBJ whole genome shotgun (WGS) entry which is preliminary data.</text>
</comment>
<proteinExistence type="predicted"/>
<evidence type="ECO:0000313" key="3">
    <source>
        <dbReference type="Proteomes" id="UP000579281"/>
    </source>
</evidence>
<dbReference type="InterPro" id="IPR036249">
    <property type="entry name" value="Thioredoxin-like_sf"/>
</dbReference>
<gene>
    <name evidence="2" type="ORF">HNQ80_004612</name>
</gene>
<reference evidence="2 3" key="1">
    <citation type="submission" date="2020-08" db="EMBL/GenBank/DDBJ databases">
        <title>Genomic Encyclopedia of Type Strains, Phase IV (KMG-IV): sequencing the most valuable type-strain genomes for metagenomic binning, comparative biology and taxonomic classification.</title>
        <authorList>
            <person name="Goeker M."/>
        </authorList>
    </citation>
    <scope>NUCLEOTIDE SEQUENCE [LARGE SCALE GENOMIC DNA]</scope>
    <source>
        <strain evidence="2 3">DSM 103526</strain>
    </source>
</reference>
<dbReference type="Proteomes" id="UP000579281">
    <property type="component" value="Unassembled WGS sequence"/>
</dbReference>
<dbReference type="GO" id="GO:0016491">
    <property type="term" value="F:oxidoreductase activity"/>
    <property type="evidence" value="ECO:0007669"/>
    <property type="project" value="InterPro"/>
</dbReference>
<sequence length="42" mass="4729">MIKIGHPAPTFSVPSTKGEISLSDYKGKWVLLFFYPLDFTPV</sequence>